<dbReference type="RefSeq" id="WP_078334736.1">
    <property type="nucleotide sequence ID" value="NZ_MAFQ01000008.1"/>
</dbReference>
<evidence type="ECO:0000313" key="1">
    <source>
        <dbReference type="EMBL" id="TDH23647.1"/>
    </source>
</evidence>
<comment type="caution">
    <text evidence="1">The sequence shown here is derived from an EMBL/GenBank/DDBJ whole genome shotgun (WGS) entry which is preliminary data.</text>
</comment>
<evidence type="ECO:0008006" key="3">
    <source>
        <dbReference type="Google" id="ProtNLM"/>
    </source>
</evidence>
<reference evidence="1 2" key="1">
    <citation type="journal article" date="2019" name="Sci. Rep.">
        <title>Extended insight into the Mycobacterium chelonae-abscessus complex through whole genome sequencing of Mycobacterium salmoniphilum outbreak and Mycobacterium salmoniphilum-like strains.</title>
        <authorList>
            <person name="Behra P.R.K."/>
            <person name="Das S."/>
            <person name="Pettersson B.M.F."/>
            <person name="Shirreff L."/>
            <person name="DuCote T."/>
            <person name="Jacobsson K.G."/>
            <person name="Ennis D.G."/>
            <person name="Kirsebom L.A."/>
        </authorList>
    </citation>
    <scope>NUCLEOTIDE SEQUENCE [LARGE SCALE GENOMIC DNA]</scope>
    <source>
        <strain evidence="1 2">DSM 45524</strain>
    </source>
</reference>
<evidence type="ECO:0000313" key="2">
    <source>
        <dbReference type="Proteomes" id="UP000295627"/>
    </source>
</evidence>
<organism evidence="1 2">
    <name type="scientific">Mycobacteroides franklinii</name>
    <dbReference type="NCBI Taxonomy" id="948102"/>
    <lineage>
        <taxon>Bacteria</taxon>
        <taxon>Bacillati</taxon>
        <taxon>Actinomycetota</taxon>
        <taxon>Actinomycetes</taxon>
        <taxon>Mycobacteriales</taxon>
        <taxon>Mycobacteriaceae</taxon>
        <taxon>Mycobacteroides</taxon>
    </lineage>
</organism>
<dbReference type="Proteomes" id="UP000295627">
    <property type="component" value="Unassembled WGS sequence"/>
</dbReference>
<name>A0A4R5PDZ3_9MYCO</name>
<proteinExistence type="predicted"/>
<protein>
    <recommendedName>
        <fullName evidence="3">ESX-1 secretion-associated protein</fullName>
    </recommendedName>
</protein>
<dbReference type="AlphaFoldDB" id="A0A4R5PDZ3"/>
<sequence>MTDLLLQVDPEALLSFAQQLEGRADDLEAGLAAQRMKVESVVARAGSMYTKDGRVSPVFKPMGSAVDKALDKAEENVSALTKTLRNDAELLREFVAAHEEAERRAVDGWEAGELQVKPRGAVA</sequence>
<gene>
    <name evidence="1" type="ORF">EJ571_05085</name>
</gene>
<accession>A0A4R5PDZ3</accession>
<dbReference type="EMBL" id="RXLR01000010">
    <property type="protein sequence ID" value="TDH23647.1"/>
    <property type="molecule type" value="Genomic_DNA"/>
</dbReference>